<protein>
    <submittedName>
        <fullName evidence="1">Uncharacterized protein</fullName>
    </submittedName>
</protein>
<dbReference type="AlphaFoldDB" id="A0A1Y2IFZ4"/>
<dbReference type="OrthoDB" id="37659at2759"/>
<evidence type="ECO:0000313" key="1">
    <source>
        <dbReference type="EMBL" id="OSC99533.1"/>
    </source>
</evidence>
<name>A0A1Y2IFZ4_TRAC3</name>
<dbReference type="EMBL" id="KZ084127">
    <property type="protein sequence ID" value="OSC99533.1"/>
    <property type="molecule type" value="Genomic_DNA"/>
</dbReference>
<reference evidence="1 2" key="1">
    <citation type="journal article" date="2015" name="Biotechnol. Biofuels">
        <title>Enhanced degradation of softwood versus hardwood by the white-rot fungus Pycnoporus coccineus.</title>
        <authorList>
            <person name="Couturier M."/>
            <person name="Navarro D."/>
            <person name="Chevret D."/>
            <person name="Henrissat B."/>
            <person name="Piumi F."/>
            <person name="Ruiz-Duenas F.J."/>
            <person name="Martinez A.T."/>
            <person name="Grigoriev I.V."/>
            <person name="Riley R."/>
            <person name="Lipzen A."/>
            <person name="Berrin J.G."/>
            <person name="Master E.R."/>
            <person name="Rosso M.N."/>
        </authorList>
    </citation>
    <scope>NUCLEOTIDE SEQUENCE [LARGE SCALE GENOMIC DNA]</scope>
    <source>
        <strain evidence="1 2">BRFM310</strain>
    </source>
</reference>
<keyword evidence="2" id="KW-1185">Reference proteome</keyword>
<dbReference type="Proteomes" id="UP000193067">
    <property type="component" value="Unassembled WGS sequence"/>
</dbReference>
<sequence length="163" mass="18756">MMSSTVTSSNNYLLVVAQQDLQRHHRRTEHWALVVMSPGKRSVLLFQLAGNLDTFHFETMEVSDVLAIAGLCGGCRVGEIAADGLEHLTSTLATQRIILHDRMWDCQDWLYEALRTLKEEGGGPVKIDGWLTERDLRAKLREEKELWERAEDHYFERMSRENA</sequence>
<proteinExistence type="predicted"/>
<accession>A0A1Y2IFZ4</accession>
<organism evidence="1 2">
    <name type="scientific">Trametes coccinea (strain BRFM310)</name>
    <name type="common">Pycnoporus coccineus</name>
    <dbReference type="NCBI Taxonomy" id="1353009"/>
    <lineage>
        <taxon>Eukaryota</taxon>
        <taxon>Fungi</taxon>
        <taxon>Dikarya</taxon>
        <taxon>Basidiomycota</taxon>
        <taxon>Agaricomycotina</taxon>
        <taxon>Agaricomycetes</taxon>
        <taxon>Polyporales</taxon>
        <taxon>Polyporaceae</taxon>
        <taxon>Trametes</taxon>
    </lineage>
</organism>
<gene>
    <name evidence="1" type="ORF">PYCCODRAFT_1460751</name>
</gene>
<evidence type="ECO:0000313" key="2">
    <source>
        <dbReference type="Proteomes" id="UP000193067"/>
    </source>
</evidence>